<protein>
    <recommendedName>
        <fullName evidence="2">Aminotransferase-like plant mobile domain-containing protein</fullName>
    </recommendedName>
</protein>
<dbReference type="Pfam" id="PF10536">
    <property type="entry name" value="PMD"/>
    <property type="match status" value="1"/>
</dbReference>
<evidence type="ECO:0000313" key="4">
    <source>
        <dbReference type="Proteomes" id="UP000289738"/>
    </source>
</evidence>
<evidence type="ECO:0000256" key="1">
    <source>
        <dbReference type="SAM" id="MobiDB-lite"/>
    </source>
</evidence>
<dbReference type="PANTHER" id="PTHR46033">
    <property type="entry name" value="PROTEIN MAIN-LIKE 2"/>
    <property type="match status" value="1"/>
</dbReference>
<dbReference type="PANTHER" id="PTHR46033:SF8">
    <property type="entry name" value="PROTEIN MAINTENANCE OF MERISTEMS-LIKE"/>
    <property type="match status" value="1"/>
</dbReference>
<dbReference type="GO" id="GO:0010073">
    <property type="term" value="P:meristem maintenance"/>
    <property type="evidence" value="ECO:0007669"/>
    <property type="project" value="InterPro"/>
</dbReference>
<accession>A0A445C9I3</accession>
<organism evidence="3 4">
    <name type="scientific">Arachis hypogaea</name>
    <name type="common">Peanut</name>
    <dbReference type="NCBI Taxonomy" id="3818"/>
    <lineage>
        <taxon>Eukaryota</taxon>
        <taxon>Viridiplantae</taxon>
        <taxon>Streptophyta</taxon>
        <taxon>Embryophyta</taxon>
        <taxon>Tracheophyta</taxon>
        <taxon>Spermatophyta</taxon>
        <taxon>Magnoliopsida</taxon>
        <taxon>eudicotyledons</taxon>
        <taxon>Gunneridae</taxon>
        <taxon>Pentapetalae</taxon>
        <taxon>rosids</taxon>
        <taxon>fabids</taxon>
        <taxon>Fabales</taxon>
        <taxon>Fabaceae</taxon>
        <taxon>Papilionoideae</taxon>
        <taxon>50 kb inversion clade</taxon>
        <taxon>dalbergioids sensu lato</taxon>
        <taxon>Dalbergieae</taxon>
        <taxon>Pterocarpus clade</taxon>
        <taxon>Arachis</taxon>
    </lineage>
</organism>
<comment type="caution">
    <text evidence="3">The sequence shown here is derived from an EMBL/GenBank/DDBJ whole genome shotgun (WGS) entry which is preliminary data.</text>
</comment>
<dbReference type="AlphaFoldDB" id="A0A445C9I3"/>
<feature type="domain" description="Aminotransferase-like plant mobile" evidence="2">
    <location>
        <begin position="56"/>
        <end position="114"/>
    </location>
</feature>
<evidence type="ECO:0000259" key="2">
    <source>
        <dbReference type="Pfam" id="PF10536"/>
    </source>
</evidence>
<dbReference type="InterPro" id="IPR019557">
    <property type="entry name" value="AminoTfrase-like_pln_mobile"/>
</dbReference>
<reference evidence="3 4" key="1">
    <citation type="submission" date="2019-01" db="EMBL/GenBank/DDBJ databases">
        <title>Sequencing of cultivated peanut Arachis hypogaea provides insights into genome evolution and oil improvement.</title>
        <authorList>
            <person name="Chen X."/>
        </authorList>
    </citation>
    <scope>NUCLEOTIDE SEQUENCE [LARGE SCALE GENOMIC DNA]</scope>
    <source>
        <strain evidence="4">cv. Fuhuasheng</strain>
        <tissue evidence="3">Leaves</tissue>
    </source>
</reference>
<dbReference type="Proteomes" id="UP000289738">
    <property type="component" value="Chromosome A07"/>
</dbReference>
<proteinExistence type="predicted"/>
<gene>
    <name evidence="3" type="ORF">Ahy_A07g033547</name>
</gene>
<name>A0A445C9I3_ARAHY</name>
<sequence length="467" mass="53237">MARQAGHDGDINRLNETSHYAGTADFERPRLLLPRRVNHTLLPPDAIVLYLAEAGFGDTMPLRDFTFDNSLISALVERWCPEMHTFHLPWGQVTITLQDVVYHLGLRAHGNPVGGACVTLVGGTTRRRGPWWSSSLVPGLRWWHSRQRRGKSRSIGSSQCLGFQYLTTTGRDEDVWWPERLQQWYDSWRQRFEPGRMITVHFTIDIRPTGEYYDWWRGACRVRHLSGQEVLEDSRLVELPPDIQPTASQPRDDVTLLRGMPDRRRHAKEVREDTRRPARRERGQRERRPSDPVRKEGPGLDKLGVTQSQRRRRSSTVTRIWGTHGSWHRERPSPISPCPDFQLDAKISPASGSSYGTGLRPGSQYAIPPSHDYGMYLSQSQPQVTPPVAPHPQTQIQLHQFATGPSSGEGNRLVFRCSRILDWLDLGDRLSLPHVALGTGATTRIYTRDSDYSIVCTIVALTLSMYF</sequence>
<dbReference type="InterPro" id="IPR044824">
    <property type="entry name" value="MAIN-like"/>
</dbReference>
<feature type="region of interest" description="Disordered" evidence="1">
    <location>
        <begin position="236"/>
        <end position="334"/>
    </location>
</feature>
<keyword evidence="4" id="KW-1185">Reference proteome</keyword>
<dbReference type="EMBL" id="SDMP01000007">
    <property type="protein sequence ID" value="RYR47604.1"/>
    <property type="molecule type" value="Genomic_DNA"/>
</dbReference>
<evidence type="ECO:0000313" key="3">
    <source>
        <dbReference type="EMBL" id="RYR47604.1"/>
    </source>
</evidence>
<feature type="compositionally biased region" description="Basic and acidic residues" evidence="1">
    <location>
        <begin position="269"/>
        <end position="299"/>
    </location>
</feature>